<name>A0A2N3PSK4_9PROT</name>
<evidence type="ECO:0000259" key="1">
    <source>
        <dbReference type="Pfam" id="PF00582"/>
    </source>
</evidence>
<dbReference type="AlphaFoldDB" id="A0A2N3PSK4"/>
<gene>
    <name evidence="2" type="ORF">CWS72_16900</name>
</gene>
<dbReference type="InterPro" id="IPR006016">
    <property type="entry name" value="UspA"/>
</dbReference>
<feature type="domain" description="UspA" evidence="1">
    <location>
        <begin position="13"/>
        <end position="122"/>
    </location>
</feature>
<comment type="caution">
    <text evidence="2">The sequence shown here is derived from an EMBL/GenBank/DDBJ whole genome shotgun (WGS) entry which is preliminary data.</text>
</comment>
<sequence length="163" mass="17799">MVERRKPPAKTGRTFLIVVDDSDEMRSALRYACRRARNTGGRVALLRVLEPPEFQHFAAIGNLMQAEARQAAEALLQRLAETVNETSGEVPMLYVREGDPRDQLLKLIDEEPSISILVLAAGTGPDGPGPLCQALTGRYLDRLHIPLTIVPGSLSDDAIDALT</sequence>
<dbReference type="EMBL" id="PIUM01000021">
    <property type="protein sequence ID" value="PKU23385.1"/>
    <property type="molecule type" value="Genomic_DNA"/>
</dbReference>
<proteinExistence type="predicted"/>
<dbReference type="OrthoDB" id="9813682at2"/>
<dbReference type="SUPFAM" id="SSF52402">
    <property type="entry name" value="Adenine nucleotide alpha hydrolases-like"/>
    <property type="match status" value="1"/>
</dbReference>
<evidence type="ECO:0000313" key="3">
    <source>
        <dbReference type="Proteomes" id="UP000233293"/>
    </source>
</evidence>
<dbReference type="CDD" id="cd00293">
    <property type="entry name" value="USP-like"/>
    <property type="match status" value="1"/>
</dbReference>
<dbReference type="Gene3D" id="3.40.50.12370">
    <property type="match status" value="1"/>
</dbReference>
<dbReference type="Proteomes" id="UP000233293">
    <property type="component" value="Unassembled WGS sequence"/>
</dbReference>
<keyword evidence="3" id="KW-1185">Reference proteome</keyword>
<reference evidence="3" key="1">
    <citation type="submission" date="2017-12" db="EMBL/GenBank/DDBJ databases">
        <title>Draft genome sequence of Telmatospirillum siberiense 26-4b1T, an acidotolerant peatland alphaproteobacterium potentially involved in sulfur cycling.</title>
        <authorList>
            <person name="Hausmann B."/>
            <person name="Pjevac P."/>
            <person name="Schreck K."/>
            <person name="Herbold C.W."/>
            <person name="Daims H."/>
            <person name="Wagner M."/>
            <person name="Pester M."/>
            <person name="Loy A."/>
        </authorList>
    </citation>
    <scope>NUCLEOTIDE SEQUENCE [LARGE SCALE GENOMIC DNA]</scope>
    <source>
        <strain evidence="3">26-4b1</strain>
    </source>
</reference>
<accession>A0A2N3PSK4</accession>
<dbReference type="Pfam" id="PF00582">
    <property type="entry name" value="Usp"/>
    <property type="match status" value="1"/>
</dbReference>
<dbReference type="RefSeq" id="WP_101251875.1">
    <property type="nucleotide sequence ID" value="NZ_PIUM01000021.1"/>
</dbReference>
<organism evidence="2 3">
    <name type="scientific">Telmatospirillum siberiense</name>
    <dbReference type="NCBI Taxonomy" id="382514"/>
    <lineage>
        <taxon>Bacteria</taxon>
        <taxon>Pseudomonadati</taxon>
        <taxon>Pseudomonadota</taxon>
        <taxon>Alphaproteobacteria</taxon>
        <taxon>Rhodospirillales</taxon>
        <taxon>Rhodospirillaceae</taxon>
        <taxon>Telmatospirillum</taxon>
    </lineage>
</organism>
<evidence type="ECO:0000313" key="2">
    <source>
        <dbReference type="EMBL" id="PKU23385.1"/>
    </source>
</evidence>
<protein>
    <submittedName>
        <fullName evidence="2">Universal stress protein</fullName>
    </submittedName>
</protein>